<sequence>MSFEEKIKKANEALDKLNNDELTLNESVKIYKMGLESIKKAREELEKAKLEVENIDE</sequence>
<accession>A0ACC5W1U1</accession>
<comment type="caution">
    <text evidence="1">The sequence shown here is derived from an EMBL/GenBank/DDBJ whole genome shotgun (WGS) entry which is preliminary data.</text>
</comment>
<protein>
    <submittedName>
        <fullName evidence="1">Exodeoxyribonuclease VII small subunit</fullName>
        <ecNumber evidence="1">3.1.11.6</ecNumber>
    </submittedName>
</protein>
<evidence type="ECO:0000313" key="2">
    <source>
        <dbReference type="Proteomes" id="UP001319828"/>
    </source>
</evidence>
<proteinExistence type="predicted"/>
<evidence type="ECO:0000313" key="1">
    <source>
        <dbReference type="EMBL" id="MBZ7974793.1"/>
    </source>
</evidence>
<dbReference type="EC" id="3.1.11.6" evidence="1"/>
<dbReference type="EMBL" id="JACHUQ010000008">
    <property type="protein sequence ID" value="MBZ7974793.1"/>
    <property type="molecule type" value="Genomic_DNA"/>
</dbReference>
<name>A0ACC5W1U1_9BACT</name>
<keyword evidence="1" id="KW-0378">Hydrolase</keyword>
<organism evidence="1 2">
    <name type="scientific">Campylobacter molothri</name>
    <dbReference type="NCBI Taxonomy" id="1032242"/>
    <lineage>
        <taxon>Bacteria</taxon>
        <taxon>Pseudomonadati</taxon>
        <taxon>Campylobacterota</taxon>
        <taxon>Epsilonproteobacteria</taxon>
        <taxon>Campylobacterales</taxon>
        <taxon>Campylobacteraceae</taxon>
        <taxon>Campylobacter</taxon>
    </lineage>
</organism>
<keyword evidence="2" id="KW-1185">Reference proteome</keyword>
<reference evidence="1" key="1">
    <citation type="submission" date="2020-07" db="EMBL/GenBank/DDBJ databases">
        <title>Campylobacter molothri sp. nov. isolated from wild birds.</title>
        <authorList>
            <person name="Miller W.G."/>
            <person name="Chapman M.H."/>
            <person name="Yee E."/>
            <person name="Lopes B.S."/>
            <person name="Forbes K.J."/>
        </authorList>
    </citation>
    <scope>NUCLEOTIDE SEQUENCE</scope>
    <source>
        <strain evidence="1">RM9754</strain>
    </source>
</reference>
<dbReference type="Proteomes" id="UP001319828">
    <property type="component" value="Unassembled WGS sequence"/>
</dbReference>
<gene>
    <name evidence="1" type="primary">xseB</name>
    <name evidence="1" type="ORF">H2252_05310</name>
</gene>